<accession>A0ACC1K1F7</accession>
<sequence length="484" mass="53928">MAIIRRQGSLWDAVREAPRDWLLHLAEDYELIDWTQVSEATSWPCALVLNGLFVVVSLARKIGTQADAVDILVDTDRRRWSGRGGSGGRGSDDSRAGAEGSAVASALLFLQVSLYIVSIANAVRFFGSKRVYQLRMTDIDTASLTSNCRRVALGARRPAWARSFAGRCLWAVWRWLSRADEQGQDEIWELLLWTPPTLSRNLFCWFSPVQLLVLSFMDGSNWYYIVPFAVAVAGQCTIVVMAYSTLVKDKQILFGEVHNEYNQKFVHPRVFAPKADAATSTDVDLLQERRAGASGLASSGIAINRERLEQIKRNESARRRAAALGTENTARYDFMPRDPYQGAPGHRPAQERKSMPMSYSTATSASAYPRPLPAAAATAVTDRLYEGRPRLAHEQKPMTMPYRSVAISDVYPRPRVAATATADAAARRLYEDRPSSRLSVAGRRSEAHVSPVDPAGTHQFRDRSSYRRRHTAALESPGRDKYAM</sequence>
<dbReference type="EMBL" id="JANBUJ010000554">
    <property type="protein sequence ID" value="KAJ2771339.1"/>
    <property type="molecule type" value="Genomic_DNA"/>
</dbReference>
<dbReference type="Proteomes" id="UP001140234">
    <property type="component" value="Unassembled WGS sequence"/>
</dbReference>
<evidence type="ECO:0000313" key="2">
    <source>
        <dbReference type="Proteomes" id="UP001140234"/>
    </source>
</evidence>
<comment type="caution">
    <text evidence="1">The sequence shown here is derived from an EMBL/GenBank/DDBJ whole genome shotgun (WGS) entry which is preliminary data.</text>
</comment>
<gene>
    <name evidence="1" type="ORF">IWQ57_002258</name>
</gene>
<proteinExistence type="predicted"/>
<organism evidence="1 2">
    <name type="scientific">Coemansia nantahalensis</name>
    <dbReference type="NCBI Taxonomy" id="2789366"/>
    <lineage>
        <taxon>Eukaryota</taxon>
        <taxon>Fungi</taxon>
        <taxon>Fungi incertae sedis</taxon>
        <taxon>Zoopagomycota</taxon>
        <taxon>Kickxellomycotina</taxon>
        <taxon>Kickxellomycetes</taxon>
        <taxon>Kickxellales</taxon>
        <taxon>Kickxellaceae</taxon>
        <taxon>Coemansia</taxon>
    </lineage>
</organism>
<protein>
    <submittedName>
        <fullName evidence="1">Uncharacterized protein</fullName>
    </submittedName>
</protein>
<evidence type="ECO:0000313" key="1">
    <source>
        <dbReference type="EMBL" id="KAJ2771339.1"/>
    </source>
</evidence>
<reference evidence="1" key="1">
    <citation type="submission" date="2022-07" db="EMBL/GenBank/DDBJ databases">
        <title>Phylogenomic reconstructions and comparative analyses of Kickxellomycotina fungi.</title>
        <authorList>
            <person name="Reynolds N.K."/>
            <person name="Stajich J.E."/>
            <person name="Barry K."/>
            <person name="Grigoriev I.V."/>
            <person name="Crous P."/>
            <person name="Smith M.E."/>
        </authorList>
    </citation>
    <scope>NUCLEOTIDE SEQUENCE</scope>
    <source>
        <strain evidence="1">CBS 109366</strain>
    </source>
</reference>
<keyword evidence="2" id="KW-1185">Reference proteome</keyword>
<name>A0ACC1K1F7_9FUNG</name>